<reference evidence="2 3" key="1">
    <citation type="submission" date="2017-08" db="EMBL/GenBank/DDBJ databases">
        <title>Draft Genome Sequence of Loktanella cinnabarina Strain XM1, Isolated from Coastal Surface Water.</title>
        <authorList>
            <person name="Ma R."/>
            <person name="Wang J."/>
            <person name="Wang Q."/>
            <person name="Ma Z."/>
            <person name="Li J."/>
            <person name="Chen L."/>
        </authorList>
    </citation>
    <scope>NUCLEOTIDE SEQUENCE [LARGE SCALE GENOMIC DNA]</scope>
    <source>
        <strain evidence="2 3">XM1</strain>
    </source>
</reference>
<dbReference type="AlphaFoldDB" id="A0A2G1MHM9"/>
<evidence type="ECO:0000313" key="3">
    <source>
        <dbReference type="Proteomes" id="UP000221860"/>
    </source>
</evidence>
<evidence type="ECO:0000313" key="2">
    <source>
        <dbReference type="EMBL" id="PHP28162.1"/>
    </source>
</evidence>
<feature type="domain" description="Ferric siderophore reductase C-terminal" evidence="1">
    <location>
        <begin position="250"/>
        <end position="270"/>
    </location>
</feature>
<evidence type="ECO:0000259" key="1">
    <source>
        <dbReference type="Pfam" id="PF11575"/>
    </source>
</evidence>
<dbReference type="Proteomes" id="UP000221860">
    <property type="component" value="Unassembled WGS sequence"/>
</dbReference>
<accession>A0A2G1MHM9</accession>
<sequence length="293" mass="31636">MTTMMRQGPAGSRSRNAATQVHPACPDVATWAARLPRLRDAYSAHLHAGTTPREALRLDAPDTGLVEAWLTAEAQAQKGADDKLAAAYLLGRIAFAVCEVLAALALEGLQPARLAPDAVALTGRRALWHLDGQSGEGRAYDIVLAEARLVPCSAPSAVLGAALPELFAPLVRHLVPRSGLSRGALWRLVGDALSGALLLQGKHAGRAEEAMEIADAVLRDRESPLHSRQTGFFRIDLPERPDIAEWFRARGGCCRYYTTEGGAYCSTCVLRDSKSREALLRAHLRRKHGLEET</sequence>
<dbReference type="Pfam" id="PF11575">
    <property type="entry name" value="FhuF_C"/>
    <property type="match status" value="1"/>
</dbReference>
<dbReference type="InterPro" id="IPR024726">
    <property type="entry name" value="FhuF_C"/>
</dbReference>
<name>A0A2G1MHM9_9RHOB</name>
<dbReference type="GO" id="GO:0051537">
    <property type="term" value="F:2 iron, 2 sulfur cluster binding"/>
    <property type="evidence" value="ECO:0007669"/>
    <property type="project" value="InterPro"/>
</dbReference>
<dbReference type="OrthoDB" id="6195577at2"/>
<comment type="caution">
    <text evidence="2">The sequence shown here is derived from an EMBL/GenBank/DDBJ whole genome shotgun (WGS) entry which is preliminary data.</text>
</comment>
<gene>
    <name evidence="2" type="ORF">CJ301_07225</name>
</gene>
<protein>
    <recommendedName>
        <fullName evidence="1">Ferric siderophore reductase C-terminal domain-containing protein</fullName>
    </recommendedName>
</protein>
<organism evidence="2 3">
    <name type="scientific">Limimaricola cinnabarinus</name>
    <dbReference type="NCBI Taxonomy" id="1125964"/>
    <lineage>
        <taxon>Bacteria</taxon>
        <taxon>Pseudomonadati</taxon>
        <taxon>Pseudomonadota</taxon>
        <taxon>Alphaproteobacteria</taxon>
        <taxon>Rhodobacterales</taxon>
        <taxon>Paracoccaceae</taxon>
        <taxon>Limimaricola</taxon>
    </lineage>
</organism>
<dbReference type="EMBL" id="NQWH01000008">
    <property type="protein sequence ID" value="PHP28162.1"/>
    <property type="molecule type" value="Genomic_DNA"/>
</dbReference>
<proteinExistence type="predicted"/>
<keyword evidence="3" id="KW-1185">Reference proteome</keyword>